<feature type="chain" id="PRO_5001858309" description="diguanylate cyclase" evidence="4">
    <location>
        <begin position="21"/>
        <end position="705"/>
    </location>
</feature>
<evidence type="ECO:0000256" key="3">
    <source>
        <dbReference type="ARBA" id="ARBA00034247"/>
    </source>
</evidence>
<dbReference type="Gene3D" id="3.40.190.10">
    <property type="entry name" value="Periplasmic binding protein-like II"/>
    <property type="match status" value="4"/>
</dbReference>
<dbReference type="PANTHER" id="PTHR45138">
    <property type="entry name" value="REGULATORY COMPONENTS OF SENSORY TRANSDUCTION SYSTEM"/>
    <property type="match status" value="1"/>
</dbReference>
<dbReference type="InterPro" id="IPR043128">
    <property type="entry name" value="Rev_trsase/Diguanyl_cyclase"/>
</dbReference>
<dbReference type="KEGG" id="awd:AWOD_II_0864"/>
<feature type="signal peptide" evidence="4">
    <location>
        <begin position="1"/>
        <end position="20"/>
    </location>
</feature>
<protein>
    <recommendedName>
        <fullName evidence="2">diguanylate cyclase</fullName>
        <ecNumber evidence="2">2.7.7.65</ecNumber>
    </recommendedName>
</protein>
<comment type="catalytic activity">
    <reaction evidence="3">
        <text>2 GTP = 3',3'-c-di-GMP + 2 diphosphate</text>
        <dbReference type="Rhea" id="RHEA:24898"/>
        <dbReference type="ChEBI" id="CHEBI:33019"/>
        <dbReference type="ChEBI" id="CHEBI:37565"/>
        <dbReference type="ChEBI" id="CHEBI:58805"/>
        <dbReference type="EC" id="2.7.7.65"/>
    </reaction>
</comment>
<keyword evidence="7" id="KW-1185">Reference proteome</keyword>
<dbReference type="InterPro" id="IPR029787">
    <property type="entry name" value="Nucleotide_cyclase"/>
</dbReference>
<dbReference type="InterPro" id="IPR050469">
    <property type="entry name" value="Diguanylate_Cyclase"/>
</dbReference>
<dbReference type="Proteomes" id="UP000032427">
    <property type="component" value="Chromosome 2"/>
</dbReference>
<dbReference type="Pfam" id="PF00497">
    <property type="entry name" value="SBP_bac_3"/>
    <property type="match status" value="2"/>
</dbReference>
<evidence type="ECO:0000313" key="7">
    <source>
        <dbReference type="Proteomes" id="UP000032427"/>
    </source>
</evidence>
<dbReference type="CDD" id="cd01949">
    <property type="entry name" value="GGDEF"/>
    <property type="match status" value="1"/>
</dbReference>
<dbReference type="GO" id="GO:0052621">
    <property type="term" value="F:diguanylate cyclase activity"/>
    <property type="evidence" value="ECO:0007669"/>
    <property type="project" value="UniProtKB-EC"/>
</dbReference>
<dbReference type="EMBL" id="LN554847">
    <property type="protein sequence ID" value="CED57488.1"/>
    <property type="molecule type" value="Genomic_DNA"/>
</dbReference>
<comment type="cofactor">
    <cofactor evidence="1">
        <name>Mg(2+)</name>
        <dbReference type="ChEBI" id="CHEBI:18420"/>
    </cofactor>
</comment>
<dbReference type="SMART" id="SM00267">
    <property type="entry name" value="GGDEF"/>
    <property type="match status" value="1"/>
</dbReference>
<dbReference type="PROSITE" id="PS50887">
    <property type="entry name" value="GGDEF"/>
    <property type="match status" value="1"/>
</dbReference>
<dbReference type="STRING" id="80852.AWOD_II_0864"/>
<dbReference type="SUPFAM" id="SSF53850">
    <property type="entry name" value="Periplasmic binding protein-like II"/>
    <property type="match status" value="2"/>
</dbReference>
<dbReference type="GeneID" id="28543117"/>
<organism evidence="6 7">
    <name type="scientific">Aliivibrio wodanis</name>
    <dbReference type="NCBI Taxonomy" id="80852"/>
    <lineage>
        <taxon>Bacteria</taxon>
        <taxon>Pseudomonadati</taxon>
        <taxon>Pseudomonadota</taxon>
        <taxon>Gammaproteobacteria</taxon>
        <taxon>Vibrionales</taxon>
        <taxon>Vibrionaceae</taxon>
        <taxon>Aliivibrio</taxon>
    </lineage>
</organism>
<dbReference type="EC" id="2.7.7.65" evidence="2"/>
<reference evidence="7" key="1">
    <citation type="submission" date="2014-09" db="EMBL/GenBank/DDBJ databases">
        <authorList>
            <person name="Hjerde E."/>
        </authorList>
    </citation>
    <scope>NUCLEOTIDE SEQUENCE [LARGE SCALE GENOMIC DNA]</scope>
    <source>
        <strain evidence="7">06/09/139</strain>
    </source>
</reference>
<dbReference type="OrthoDB" id="9180959at2"/>
<keyword evidence="4" id="KW-0732">Signal</keyword>
<dbReference type="Pfam" id="PF00990">
    <property type="entry name" value="GGDEF"/>
    <property type="match status" value="1"/>
</dbReference>
<feature type="domain" description="GGDEF" evidence="5">
    <location>
        <begin position="578"/>
        <end position="705"/>
    </location>
</feature>
<evidence type="ECO:0000256" key="4">
    <source>
        <dbReference type="SAM" id="SignalP"/>
    </source>
</evidence>
<dbReference type="SMART" id="SM00062">
    <property type="entry name" value="PBPb"/>
    <property type="match status" value="2"/>
</dbReference>
<dbReference type="Gene3D" id="3.30.70.270">
    <property type="match status" value="1"/>
</dbReference>
<evidence type="ECO:0000259" key="5">
    <source>
        <dbReference type="PROSITE" id="PS50887"/>
    </source>
</evidence>
<dbReference type="CDD" id="cd13708">
    <property type="entry name" value="PBP2_BvgS_like_1"/>
    <property type="match status" value="1"/>
</dbReference>
<dbReference type="SUPFAM" id="SSF55073">
    <property type="entry name" value="Nucleotide cyclase"/>
    <property type="match status" value="1"/>
</dbReference>
<dbReference type="PANTHER" id="PTHR45138:SF9">
    <property type="entry name" value="DIGUANYLATE CYCLASE DGCM-RELATED"/>
    <property type="match status" value="1"/>
</dbReference>
<evidence type="ECO:0000256" key="1">
    <source>
        <dbReference type="ARBA" id="ARBA00001946"/>
    </source>
</evidence>
<evidence type="ECO:0000313" key="6">
    <source>
        <dbReference type="EMBL" id="CED57488.1"/>
    </source>
</evidence>
<dbReference type="PATRIC" id="fig|80852.17.peg.3653"/>
<dbReference type="CDD" id="cd01007">
    <property type="entry name" value="PBP2_BvgS_HisK_like"/>
    <property type="match status" value="1"/>
</dbReference>
<dbReference type="InterPro" id="IPR001638">
    <property type="entry name" value="Solute-binding_3/MltF_N"/>
</dbReference>
<accession>A0A090K1B6</accession>
<dbReference type="GO" id="GO:0043709">
    <property type="term" value="P:cell adhesion involved in single-species biofilm formation"/>
    <property type="evidence" value="ECO:0007669"/>
    <property type="project" value="TreeGrafter"/>
</dbReference>
<proteinExistence type="predicted"/>
<dbReference type="AlphaFoldDB" id="A0A090K1B6"/>
<dbReference type="GO" id="GO:1902201">
    <property type="term" value="P:negative regulation of bacterial-type flagellum-dependent cell motility"/>
    <property type="evidence" value="ECO:0007669"/>
    <property type="project" value="TreeGrafter"/>
</dbReference>
<dbReference type="GO" id="GO:0005886">
    <property type="term" value="C:plasma membrane"/>
    <property type="evidence" value="ECO:0007669"/>
    <property type="project" value="TreeGrafter"/>
</dbReference>
<dbReference type="NCBIfam" id="TIGR00254">
    <property type="entry name" value="GGDEF"/>
    <property type="match status" value="1"/>
</dbReference>
<evidence type="ECO:0000256" key="2">
    <source>
        <dbReference type="ARBA" id="ARBA00012528"/>
    </source>
</evidence>
<dbReference type="FunFam" id="3.30.70.270:FF:000001">
    <property type="entry name" value="Diguanylate cyclase domain protein"/>
    <property type="match status" value="1"/>
</dbReference>
<dbReference type="InterPro" id="IPR000160">
    <property type="entry name" value="GGDEF_dom"/>
</dbReference>
<gene>
    <name evidence="6" type="ORF">AWOD_II_0864</name>
</gene>
<sequence>MVLTRFLLLFFLFCSLPSKAKSNIQFNEEELEYLSNNPTLVINTESHWPPYNYIEYGEVKGYSNDFIRLLATKIGLDVKFEVGLSWAQSLAKLQENKIDIISNLRKTAQREKYISFSERSISNTRDAILFKSTYAGLDFKDYLNGRVIAVVEGYSHQEILAQHYPGINILLASDSLESIELVLNGKADAAIGSSAVFHYYISKYFFSSLETRSLVSQDFFNNTPNFLGVSSNNPILINIIDKGISVISPEEFSELENKWLTNQIPDWSQTELQYTQAEAEYLLTKDNLKFCTYPDWMPISGIKNGKATGITGDFMQLLQQKLNIPFELVATTGWRNALFKINNRECDIIAPIEADLERLTTLNFSRPFFISDIVITTSAEQRFIPNFNNLRDVKIGIIRGYSLSTMVPSAHPSIEFVFVDSLKDGLEKVKSGQLFGFIDSIEVISYALQHHFPSLVISGKVDNSKWSLSIGTRNDEPVLKNIIEKALDNISTTEQRNIVNSWLSVRYTSPYNVKLFKGLSFVVFSILAFLLYRQKVLKEYNKKLKALSTFDSLTQLYNRRVIDTHLSKQKELAHRNAFPLSIIICDIDHFKHINDNFGHLVGDEVIIDLAAQLLENIRKSDIVGRWGGEEFLIICPNTKAEGAEILANNLRIIIENMPSKNEHKVTMSFGIAQFKQGYSCEELLIKADAALYSAKEQGRNKAVIG</sequence>
<dbReference type="HOGENOM" id="CLU_012092_0_0_6"/>
<name>A0A090K1B6_9GAMM</name>